<feature type="domain" description="Cytochrome b5 heme-binding" evidence="15">
    <location>
        <begin position="10"/>
        <end position="85"/>
    </location>
</feature>
<dbReference type="FunFam" id="3.10.120.10:FF:000002">
    <property type="entry name" value="Cytochrome b5 type B"/>
    <property type="match status" value="1"/>
</dbReference>
<evidence type="ECO:0000256" key="7">
    <source>
        <dbReference type="ARBA" id="ARBA00022848"/>
    </source>
</evidence>
<dbReference type="InterPro" id="IPR050668">
    <property type="entry name" value="Cytochrome_b5"/>
</dbReference>
<evidence type="ECO:0000256" key="8">
    <source>
        <dbReference type="ARBA" id="ARBA00022982"/>
    </source>
</evidence>
<keyword evidence="7" id="KW-0492">Microsome</keyword>
<evidence type="ECO:0000256" key="1">
    <source>
        <dbReference type="ARBA" id="ARBA00004131"/>
    </source>
</evidence>
<dbReference type="Proteomes" id="UP000694925">
    <property type="component" value="Unplaced"/>
</dbReference>
<dbReference type="CTD" id="35688"/>
<evidence type="ECO:0000313" key="17">
    <source>
        <dbReference type="RefSeq" id="XP_017880666.1"/>
    </source>
</evidence>
<dbReference type="AlphaFoldDB" id="A0AAJ7WB14"/>
<keyword evidence="14" id="KW-1133">Transmembrane helix</keyword>
<proteinExistence type="inferred from homology"/>
<keyword evidence="8" id="KW-0249">Electron transport</keyword>
<evidence type="ECO:0000256" key="11">
    <source>
        <dbReference type="ARBA" id="ARBA00037877"/>
    </source>
</evidence>
<dbReference type="SMART" id="SM01117">
    <property type="entry name" value="Cyt-b5"/>
    <property type="match status" value="1"/>
</dbReference>
<evidence type="ECO:0000256" key="9">
    <source>
        <dbReference type="ARBA" id="ARBA00023004"/>
    </source>
</evidence>
<organism evidence="16 19">
    <name type="scientific">Ceratina calcarata</name>
    <dbReference type="NCBI Taxonomy" id="156304"/>
    <lineage>
        <taxon>Eukaryota</taxon>
        <taxon>Metazoa</taxon>
        <taxon>Ecdysozoa</taxon>
        <taxon>Arthropoda</taxon>
        <taxon>Hexapoda</taxon>
        <taxon>Insecta</taxon>
        <taxon>Pterygota</taxon>
        <taxon>Neoptera</taxon>
        <taxon>Endopterygota</taxon>
        <taxon>Hymenoptera</taxon>
        <taxon>Apocrita</taxon>
        <taxon>Aculeata</taxon>
        <taxon>Apoidea</taxon>
        <taxon>Anthophila</taxon>
        <taxon>Apidae</taxon>
        <taxon>Ceratina</taxon>
        <taxon>Zadontomerus</taxon>
    </lineage>
</organism>
<keyword evidence="6" id="KW-0256">Endoplasmic reticulum</keyword>
<dbReference type="SUPFAM" id="SSF55856">
    <property type="entry name" value="Cytochrome b5-like heme/steroid binding domain"/>
    <property type="match status" value="1"/>
</dbReference>
<evidence type="ECO:0000313" key="16">
    <source>
        <dbReference type="Proteomes" id="UP000694925"/>
    </source>
</evidence>
<evidence type="ECO:0000256" key="10">
    <source>
        <dbReference type="ARBA" id="ARBA00023136"/>
    </source>
</evidence>
<dbReference type="InterPro" id="IPR001199">
    <property type="entry name" value="Cyt_B5-like_heme/steroid-bd"/>
</dbReference>
<evidence type="ECO:0000313" key="18">
    <source>
        <dbReference type="RefSeq" id="XP_026669593.1"/>
    </source>
</evidence>
<gene>
    <name evidence="17 18 19" type="primary">LOC108625290</name>
</gene>
<dbReference type="PANTHER" id="PTHR19359:SF150">
    <property type="entry name" value="CYTOCHROME B5"/>
    <property type="match status" value="1"/>
</dbReference>
<evidence type="ECO:0000256" key="4">
    <source>
        <dbReference type="ARBA" id="ARBA00022692"/>
    </source>
</evidence>
<keyword evidence="16" id="KW-1185">Reference proteome</keyword>
<dbReference type="GO" id="GO:0020037">
    <property type="term" value="F:heme binding"/>
    <property type="evidence" value="ECO:0007669"/>
    <property type="project" value="TreeGrafter"/>
</dbReference>
<evidence type="ECO:0000313" key="19">
    <source>
        <dbReference type="RefSeq" id="XP_026669594.1"/>
    </source>
</evidence>
<comment type="similarity">
    <text evidence="12">Belongs to the cytochrome b5 family.</text>
</comment>
<protein>
    <recommendedName>
        <fullName evidence="13">Cytochrome b5</fullName>
    </recommendedName>
</protein>
<reference evidence="17 18" key="1">
    <citation type="submission" date="2025-04" db="UniProtKB">
        <authorList>
            <consortium name="RefSeq"/>
        </authorList>
    </citation>
    <scope>IDENTIFICATION</scope>
    <source>
        <tissue evidence="17 18">Whole body</tissue>
    </source>
</reference>
<dbReference type="Pfam" id="PF00173">
    <property type="entry name" value="Cyt-b5"/>
    <property type="match status" value="1"/>
</dbReference>
<dbReference type="PROSITE" id="PS50255">
    <property type="entry name" value="CYTOCHROME_B5_2"/>
    <property type="match status" value="1"/>
</dbReference>
<keyword evidence="3" id="KW-0349">Heme</keyword>
<dbReference type="RefSeq" id="XP_017880666.1">
    <property type="nucleotide sequence ID" value="XM_018025177.2"/>
</dbReference>
<accession>A0AAJ7WB14</accession>
<evidence type="ECO:0000256" key="5">
    <source>
        <dbReference type="ARBA" id="ARBA00022723"/>
    </source>
</evidence>
<evidence type="ECO:0000256" key="3">
    <source>
        <dbReference type="ARBA" id="ARBA00022617"/>
    </source>
</evidence>
<evidence type="ECO:0000259" key="15">
    <source>
        <dbReference type="PROSITE" id="PS50255"/>
    </source>
</evidence>
<keyword evidence="10 14" id="KW-0472">Membrane</keyword>
<keyword evidence="4 14" id="KW-0812">Transmembrane</keyword>
<dbReference type="GeneID" id="108625290"/>
<evidence type="ECO:0000256" key="2">
    <source>
        <dbReference type="ARBA" id="ARBA00022448"/>
    </source>
</evidence>
<dbReference type="KEGG" id="ccal:108625290"/>
<dbReference type="PANTHER" id="PTHR19359">
    <property type="entry name" value="CYTOCHROME B5"/>
    <property type="match status" value="1"/>
</dbReference>
<dbReference type="PRINTS" id="PR00363">
    <property type="entry name" value="CYTOCHROMEB5"/>
</dbReference>
<dbReference type="RefSeq" id="XP_026669593.1">
    <property type="nucleotide sequence ID" value="XM_026813792.1"/>
</dbReference>
<feature type="transmembrane region" description="Helical" evidence="14">
    <location>
        <begin position="116"/>
        <end position="134"/>
    </location>
</feature>
<sequence>MASVNSTEDTKYFTRKEVSKHTDSNDLWFIINNKVYDVTKFTSHPGGQEILLEQGGKDSTEAFEDIGHSSDARELLETFKIGDLVKEDIIDEDQKRIGELPDAYDSSSCSGSWRSWLIPIALGVLATLVYRYFLKAH</sequence>
<comment type="subcellular location">
    <subcellularLocation>
        <location evidence="1">Endoplasmic reticulum membrane</location>
        <topology evidence="1">Single-pass membrane protein</topology>
        <orientation evidence="1">Cytoplasmic side</orientation>
    </subcellularLocation>
    <subcellularLocation>
        <location evidence="11">Microsome membrane</location>
        <topology evidence="11">Single-pass membrane protein</topology>
        <orientation evidence="11">Cytoplasmic side</orientation>
    </subcellularLocation>
</comment>
<dbReference type="Gene3D" id="3.10.120.10">
    <property type="entry name" value="Cytochrome b5-like heme/steroid binding domain"/>
    <property type="match status" value="1"/>
</dbReference>
<dbReference type="GO" id="GO:0046872">
    <property type="term" value="F:metal ion binding"/>
    <property type="evidence" value="ECO:0007669"/>
    <property type="project" value="UniProtKB-KW"/>
</dbReference>
<evidence type="ECO:0000256" key="12">
    <source>
        <dbReference type="ARBA" id="ARBA00038168"/>
    </source>
</evidence>
<evidence type="ECO:0000256" key="6">
    <source>
        <dbReference type="ARBA" id="ARBA00022824"/>
    </source>
</evidence>
<dbReference type="RefSeq" id="XP_026669594.1">
    <property type="nucleotide sequence ID" value="XM_026813793.1"/>
</dbReference>
<keyword evidence="5" id="KW-0479">Metal-binding</keyword>
<keyword evidence="2" id="KW-0813">Transport</keyword>
<evidence type="ECO:0000256" key="13">
    <source>
        <dbReference type="ARBA" id="ARBA00039806"/>
    </source>
</evidence>
<dbReference type="InterPro" id="IPR036400">
    <property type="entry name" value="Cyt_B5-like_heme/steroid_sf"/>
</dbReference>
<keyword evidence="9" id="KW-0408">Iron</keyword>
<name>A0AAJ7WB14_9HYME</name>
<dbReference type="GO" id="GO:0005789">
    <property type="term" value="C:endoplasmic reticulum membrane"/>
    <property type="evidence" value="ECO:0007669"/>
    <property type="project" value="UniProtKB-SubCell"/>
</dbReference>
<evidence type="ECO:0000256" key="14">
    <source>
        <dbReference type="SAM" id="Phobius"/>
    </source>
</evidence>